<evidence type="ECO:0000313" key="1">
    <source>
        <dbReference type="EMBL" id="AWY06559.1"/>
    </source>
</evidence>
<name>A0A2Z4Q9P7_9CAUD</name>
<proteinExistence type="predicted"/>
<reference evidence="2" key="1">
    <citation type="submission" date="2018-04" db="EMBL/GenBank/DDBJ databases">
        <authorList>
            <person name="Go L.Y."/>
            <person name="Mitchell J.A."/>
        </authorList>
    </citation>
    <scope>NUCLEOTIDE SEQUENCE [LARGE SCALE GENOMIC DNA]</scope>
</reference>
<dbReference type="KEGG" id="vg:54993673"/>
<dbReference type="RefSeq" id="YP_009803115.1">
    <property type="nucleotide sequence ID" value="NC_047991.1"/>
</dbReference>
<organism evidence="1 2">
    <name type="scientific">Gordonia phage Trine</name>
    <dbReference type="NCBI Taxonomy" id="2201431"/>
    <lineage>
        <taxon>Viruses</taxon>
        <taxon>Duplodnaviria</taxon>
        <taxon>Heunggongvirae</taxon>
        <taxon>Uroviricota</taxon>
        <taxon>Caudoviricetes</taxon>
        <taxon>Trinevirus</taxon>
        <taxon>Trinevirus trine</taxon>
    </lineage>
</organism>
<gene>
    <name evidence="1" type="primary">58</name>
    <name evidence="1" type="ORF">PBI_TRINE_58</name>
</gene>
<dbReference type="GeneID" id="54993673"/>
<sequence length="74" mass="7752">MNDTAATLDTVCELLAAEAASAERAYLAAEKARKDADRNASIARSRAESLAEAAEAVRAALATELADTEEGENR</sequence>
<keyword evidence="2" id="KW-1185">Reference proteome</keyword>
<dbReference type="Proteomes" id="UP000250672">
    <property type="component" value="Genome"/>
</dbReference>
<dbReference type="EMBL" id="MH271318">
    <property type="protein sequence ID" value="AWY06559.1"/>
    <property type="molecule type" value="Genomic_DNA"/>
</dbReference>
<accession>A0A2Z4Q9P7</accession>
<protein>
    <submittedName>
        <fullName evidence="1">Uncharacterized protein</fullName>
    </submittedName>
</protein>
<evidence type="ECO:0000313" key="2">
    <source>
        <dbReference type="Proteomes" id="UP000250672"/>
    </source>
</evidence>